<dbReference type="AlphaFoldDB" id="A0A7Z1AE90"/>
<dbReference type="OrthoDB" id="7057439at2"/>
<comment type="caution">
    <text evidence="1">The sequence shown here is derived from an EMBL/GenBank/DDBJ whole genome shotgun (WGS) entry which is preliminary data.</text>
</comment>
<keyword evidence="2" id="KW-1185">Reference proteome</keyword>
<gene>
    <name evidence="1" type="ORF">CODIS_39880</name>
</gene>
<dbReference type="Proteomes" id="UP000094769">
    <property type="component" value="Unassembled WGS sequence"/>
</dbReference>
<evidence type="ECO:0000313" key="1">
    <source>
        <dbReference type="EMBL" id="ODJ85809.1"/>
    </source>
</evidence>
<dbReference type="EMBL" id="MARB01000035">
    <property type="protein sequence ID" value="ODJ85809.1"/>
    <property type="molecule type" value="Genomic_DNA"/>
</dbReference>
<organism evidence="1 2">
    <name type="scientific">Candidatus Thiodiazotropha endolucinida</name>
    <dbReference type="NCBI Taxonomy" id="1655433"/>
    <lineage>
        <taxon>Bacteria</taxon>
        <taxon>Pseudomonadati</taxon>
        <taxon>Pseudomonadota</taxon>
        <taxon>Gammaproteobacteria</taxon>
        <taxon>Chromatiales</taxon>
        <taxon>Sedimenticolaceae</taxon>
        <taxon>Candidatus Thiodiazotropha</taxon>
    </lineage>
</organism>
<dbReference type="RefSeq" id="WP_069128300.1">
    <property type="nucleotide sequence ID" value="NZ_MARB01000035.1"/>
</dbReference>
<proteinExistence type="predicted"/>
<accession>A0A7Z1AE90</accession>
<name>A0A7Z1AE90_9GAMM</name>
<reference evidence="1 2" key="1">
    <citation type="submission" date="2016-06" db="EMBL/GenBank/DDBJ databases">
        <title>Genome sequence of endosymbiont of Candidatus Endolucinida thiodiazotropha.</title>
        <authorList>
            <person name="Poehlein A."/>
            <person name="Koenig S."/>
            <person name="Heiden S.E."/>
            <person name="Thuermer A."/>
            <person name="Voget S."/>
            <person name="Daniel R."/>
            <person name="Markert S."/>
            <person name="Gros O."/>
            <person name="Schweder T."/>
        </authorList>
    </citation>
    <scope>NUCLEOTIDE SEQUENCE [LARGE SCALE GENOMIC DNA]</scope>
    <source>
        <strain evidence="1 2">COS</strain>
    </source>
</reference>
<protein>
    <submittedName>
        <fullName evidence="1">Uncharacterized protein</fullName>
    </submittedName>
</protein>
<evidence type="ECO:0000313" key="2">
    <source>
        <dbReference type="Proteomes" id="UP000094769"/>
    </source>
</evidence>
<sequence>MIPLPSGQLAGISNIRARYHALRLNRVVGAETSHRDLYGFVDIIIKPDRLKNPPYHPSFVFSGYTLADLPRLHWSSSDYQTFDDWIQQEQQIREIEHVRKRVAEDKLVLTEKQYSYPKQLYSSLQKKIEQMSMHRASPVQWRQTMLNLSRSGVREEEITWSGLIPFLDKMEEDGRTAVTRDQLLSHIDFSITRMSLTNEIVRDQACQLEFTEIPTSKSINLSIAPRAITEPSDCCVLRYVDPVHYYKVGYLKKLKGWNSLASSQRWFALDSVGNPIGDDETNQHHFATKEQTFTTASRHALQHLGIPVAYTHYGRYEHKSLYGGSDYREWLLTLPDYPLSHFTSHYHARNLLVHFRTKQRIDSRGRRLLFIEEIQSDWHQSGAMYGYKDRWPGRITPAPFRREWLSLALKLLLMHAAEDDFDAIAWTRGEVQESHYFKKLSTVKRLYDNEIPKIIGRLCEGLDLTIGNTRITTKEPRLQIARHLDKWFLKDRTGSFYTRPRYTQQEAMKVFSRHCKQIDLDVPVMILSRSAKEWIKNSGFPLFGEIAVD</sequence>